<evidence type="ECO:0000313" key="4">
    <source>
        <dbReference type="RefSeq" id="XP_056693075.1"/>
    </source>
</evidence>
<dbReference type="InterPro" id="IPR053151">
    <property type="entry name" value="RNase_H-like"/>
</dbReference>
<dbReference type="RefSeq" id="XP_056693075.1">
    <property type="nucleotide sequence ID" value="XM_056837097.1"/>
</dbReference>
<dbReference type="Proteomes" id="UP000813463">
    <property type="component" value="Chromosome 2"/>
</dbReference>
<name>A0ABM3RBT1_SPIOL</name>
<dbReference type="InterPro" id="IPR002156">
    <property type="entry name" value="RNaseH_domain"/>
</dbReference>
<dbReference type="InterPro" id="IPR044730">
    <property type="entry name" value="RNase_H-like_dom_plant"/>
</dbReference>
<keyword evidence="3" id="KW-1185">Reference proteome</keyword>
<sequence length="314" mass="34618">MHDLNINRKYESEANSSPTHKNNTCIVSSPSKGKNIDGKGGLWEHKKHWIPPAEGFMKLNIDGAWKSNIVSGGGGVFRRHTGSWFVGFSSKFAVHSPLAAELYALCEGLKIAKDLMIDKLEVETDAMNLKLLLGKVQNQVHHELGPVLREVAILLSQNWTVSFKHIPKIYNKVAHSLAAHSWIMAVGHKLHYIIPSCAKDDYESDFEKVNPEYVEEIRRNAHDQAMAIVGERVGNQRKTNKDGASSSASEIVFGSIVSTIKQVVGSSTSTDVGSKDKGKLKAFTPFIVGGSKINKDIEIVEVEDDEEDTTVTNK</sequence>
<feature type="region of interest" description="Disordered" evidence="1">
    <location>
        <begin position="1"/>
        <end position="32"/>
    </location>
</feature>
<dbReference type="Gene3D" id="3.30.420.10">
    <property type="entry name" value="Ribonuclease H-like superfamily/Ribonuclease H"/>
    <property type="match status" value="1"/>
</dbReference>
<feature type="compositionally biased region" description="Polar residues" evidence="1">
    <location>
        <begin position="13"/>
        <end position="32"/>
    </location>
</feature>
<feature type="compositionally biased region" description="Basic and acidic residues" evidence="1">
    <location>
        <begin position="1"/>
        <end position="12"/>
    </location>
</feature>
<evidence type="ECO:0000313" key="3">
    <source>
        <dbReference type="Proteomes" id="UP000813463"/>
    </source>
</evidence>
<dbReference type="CDD" id="cd06222">
    <property type="entry name" value="RNase_H_like"/>
    <property type="match status" value="1"/>
</dbReference>
<dbReference type="PANTHER" id="PTHR47723:SF20">
    <property type="entry name" value="RNASE H TYPE-1 DOMAIN-CONTAINING PROTEIN"/>
    <property type="match status" value="1"/>
</dbReference>
<organism evidence="3 4">
    <name type="scientific">Spinacia oleracea</name>
    <name type="common">Spinach</name>
    <dbReference type="NCBI Taxonomy" id="3562"/>
    <lineage>
        <taxon>Eukaryota</taxon>
        <taxon>Viridiplantae</taxon>
        <taxon>Streptophyta</taxon>
        <taxon>Embryophyta</taxon>
        <taxon>Tracheophyta</taxon>
        <taxon>Spermatophyta</taxon>
        <taxon>Magnoliopsida</taxon>
        <taxon>eudicotyledons</taxon>
        <taxon>Gunneridae</taxon>
        <taxon>Pentapetalae</taxon>
        <taxon>Caryophyllales</taxon>
        <taxon>Chenopodiaceae</taxon>
        <taxon>Chenopodioideae</taxon>
        <taxon>Anserineae</taxon>
        <taxon>Spinacia</taxon>
    </lineage>
</organism>
<evidence type="ECO:0000259" key="2">
    <source>
        <dbReference type="Pfam" id="PF13456"/>
    </source>
</evidence>
<dbReference type="PANTHER" id="PTHR47723">
    <property type="entry name" value="OS05G0353850 PROTEIN"/>
    <property type="match status" value="1"/>
</dbReference>
<dbReference type="SUPFAM" id="SSF53098">
    <property type="entry name" value="Ribonuclease H-like"/>
    <property type="match status" value="1"/>
</dbReference>
<gene>
    <name evidence="4" type="primary">LOC130467945</name>
</gene>
<accession>A0ABM3RBT1</accession>
<reference evidence="3" key="1">
    <citation type="journal article" date="2021" name="Nat. Commun.">
        <title>Genomic analyses provide insights into spinach domestication and the genetic basis of agronomic traits.</title>
        <authorList>
            <person name="Cai X."/>
            <person name="Sun X."/>
            <person name="Xu C."/>
            <person name="Sun H."/>
            <person name="Wang X."/>
            <person name="Ge C."/>
            <person name="Zhang Z."/>
            <person name="Wang Q."/>
            <person name="Fei Z."/>
            <person name="Jiao C."/>
            <person name="Wang Q."/>
        </authorList>
    </citation>
    <scope>NUCLEOTIDE SEQUENCE [LARGE SCALE GENOMIC DNA]</scope>
    <source>
        <strain evidence="3">cv. Varoflay</strain>
    </source>
</reference>
<reference evidence="4" key="2">
    <citation type="submission" date="2025-08" db="UniProtKB">
        <authorList>
            <consortium name="RefSeq"/>
        </authorList>
    </citation>
    <scope>IDENTIFICATION</scope>
    <source>
        <tissue evidence="4">Leaf</tissue>
    </source>
</reference>
<evidence type="ECO:0000256" key="1">
    <source>
        <dbReference type="SAM" id="MobiDB-lite"/>
    </source>
</evidence>
<protein>
    <recommendedName>
        <fullName evidence="2">RNase H type-1 domain-containing protein</fullName>
    </recommendedName>
</protein>
<feature type="domain" description="RNase H type-1" evidence="2">
    <location>
        <begin position="60"/>
        <end position="180"/>
    </location>
</feature>
<dbReference type="InterPro" id="IPR012337">
    <property type="entry name" value="RNaseH-like_sf"/>
</dbReference>
<proteinExistence type="predicted"/>
<dbReference type="InterPro" id="IPR036397">
    <property type="entry name" value="RNaseH_sf"/>
</dbReference>
<dbReference type="Pfam" id="PF13456">
    <property type="entry name" value="RVT_3"/>
    <property type="match status" value="1"/>
</dbReference>
<dbReference type="GeneID" id="130467945"/>